<sequence length="95" mass="9548">MTEVQSAGPSAARTWAARTVGAGLIAATAAIGGAAAADAAVLPDPVAQVVTHGKNAAAATAACTAKTHGQAPVVFYLLHIPFTDLYLWSCHPNPR</sequence>
<dbReference type="EMBL" id="JBDZYD010000001">
    <property type="protein sequence ID" value="MEQ0558108.1"/>
    <property type="molecule type" value="Genomic_DNA"/>
</dbReference>
<protein>
    <submittedName>
        <fullName evidence="1">Uncharacterized protein</fullName>
    </submittedName>
</protein>
<proteinExistence type="predicted"/>
<evidence type="ECO:0000313" key="2">
    <source>
        <dbReference type="Proteomes" id="UP001440984"/>
    </source>
</evidence>
<comment type="caution">
    <text evidence="1">The sequence shown here is derived from an EMBL/GenBank/DDBJ whole genome shotgun (WGS) entry which is preliminary data.</text>
</comment>
<gene>
    <name evidence="1" type="ORF">ABJI51_03410</name>
</gene>
<dbReference type="RefSeq" id="WP_348947434.1">
    <property type="nucleotide sequence ID" value="NZ_JBDZYD010000001.1"/>
</dbReference>
<dbReference type="Proteomes" id="UP001440984">
    <property type="component" value="Unassembled WGS sequence"/>
</dbReference>
<name>A0ABV0L769_9PSEU</name>
<evidence type="ECO:0000313" key="1">
    <source>
        <dbReference type="EMBL" id="MEQ0558108.1"/>
    </source>
</evidence>
<keyword evidence="2" id="KW-1185">Reference proteome</keyword>
<reference evidence="1 2" key="1">
    <citation type="submission" date="2024-05" db="EMBL/GenBank/DDBJ databases">
        <authorList>
            <person name="Zhao H."/>
            <person name="Xu Y."/>
            <person name="Lin S."/>
            <person name="Spain J.C."/>
            <person name="Zhou N.-Y."/>
        </authorList>
    </citation>
    <scope>NUCLEOTIDE SEQUENCE [LARGE SCALE GENOMIC DNA]</scope>
    <source>
        <strain evidence="1 2">NEAU-NG30</strain>
    </source>
</reference>
<organism evidence="1 2">
    <name type="scientific">Amycolatopsis melonis</name>
    <dbReference type="NCBI Taxonomy" id="3156488"/>
    <lineage>
        <taxon>Bacteria</taxon>
        <taxon>Bacillati</taxon>
        <taxon>Actinomycetota</taxon>
        <taxon>Actinomycetes</taxon>
        <taxon>Pseudonocardiales</taxon>
        <taxon>Pseudonocardiaceae</taxon>
        <taxon>Amycolatopsis</taxon>
    </lineage>
</organism>
<accession>A0ABV0L769</accession>